<reference evidence="2 3" key="1">
    <citation type="submission" date="2024-02" db="EMBL/GenBank/DDBJ databases">
        <title>New thermophilic sulfur-oxidizing bacteria from a hot springs of the Uzon caldera (Kamchatka, Russia).</title>
        <authorList>
            <person name="Dukat A.M."/>
            <person name="Elcheninov A.G."/>
            <person name="Frolov E.N."/>
        </authorList>
    </citation>
    <scope>NUCLEOTIDE SEQUENCE [LARGE SCALE GENOMIC DNA]</scope>
    <source>
        <strain evidence="2 3">AK1</strain>
    </source>
</reference>
<keyword evidence="1" id="KW-0472">Membrane</keyword>
<accession>A0ABV0EGI1</accession>
<evidence type="ECO:0000256" key="1">
    <source>
        <dbReference type="SAM" id="Phobius"/>
    </source>
</evidence>
<evidence type="ECO:0000313" key="2">
    <source>
        <dbReference type="EMBL" id="MEO1767777.1"/>
    </source>
</evidence>
<protein>
    <submittedName>
        <fullName evidence="2">DUF2905 domain-containing protein</fullName>
    </submittedName>
</protein>
<dbReference type="RefSeq" id="WP_347308888.1">
    <property type="nucleotide sequence ID" value="NZ_JBAJEX010000010.1"/>
</dbReference>
<dbReference type="Proteomes" id="UP001482231">
    <property type="component" value="Unassembled WGS sequence"/>
</dbReference>
<name>A0ABV0EGI1_9BURK</name>
<dbReference type="PANTHER" id="PTHR36443">
    <property type="entry name" value="BSR5223 PROTEIN"/>
    <property type="match status" value="1"/>
</dbReference>
<sequence length="66" mass="7547">MAKWLITLGLILVVLGLLWPLLSKLGLGQLPGDIRIERKNFTFYFPLTSSVLVSLLLTLILWLLRR</sequence>
<keyword evidence="1" id="KW-1133">Transmembrane helix</keyword>
<feature type="transmembrane region" description="Helical" evidence="1">
    <location>
        <begin position="44"/>
        <end position="64"/>
    </location>
</feature>
<evidence type="ECO:0000313" key="3">
    <source>
        <dbReference type="Proteomes" id="UP001482231"/>
    </source>
</evidence>
<comment type="caution">
    <text evidence="2">The sequence shown here is derived from an EMBL/GenBank/DDBJ whole genome shotgun (WGS) entry which is preliminary data.</text>
</comment>
<gene>
    <name evidence="2" type="ORF">V6E02_11190</name>
</gene>
<dbReference type="Pfam" id="PF11146">
    <property type="entry name" value="DUF2905"/>
    <property type="match status" value="1"/>
</dbReference>
<keyword evidence="1" id="KW-0812">Transmembrane</keyword>
<dbReference type="EMBL" id="JBAJEX010000010">
    <property type="protein sequence ID" value="MEO1767777.1"/>
    <property type="molecule type" value="Genomic_DNA"/>
</dbReference>
<dbReference type="InterPro" id="IPR021320">
    <property type="entry name" value="DUF2905"/>
</dbReference>
<organism evidence="2 3">
    <name type="scientific">Thiobacter aerophilum</name>
    <dbReference type="NCBI Taxonomy" id="3121275"/>
    <lineage>
        <taxon>Bacteria</taxon>
        <taxon>Pseudomonadati</taxon>
        <taxon>Pseudomonadota</taxon>
        <taxon>Betaproteobacteria</taxon>
        <taxon>Burkholderiales</taxon>
        <taxon>Thiobacteraceae</taxon>
        <taxon>Thiobacter</taxon>
    </lineage>
</organism>
<proteinExistence type="predicted"/>
<dbReference type="PANTHER" id="PTHR36443:SF1">
    <property type="entry name" value="BSR5223 PROTEIN"/>
    <property type="match status" value="1"/>
</dbReference>
<keyword evidence="3" id="KW-1185">Reference proteome</keyword>